<comment type="caution">
    <text evidence="1">The sequence shown here is derived from an EMBL/GenBank/DDBJ whole genome shotgun (WGS) entry which is preliminary data.</text>
</comment>
<dbReference type="EMBL" id="JAJJMB010002868">
    <property type="protein sequence ID" value="KAI3950378.1"/>
    <property type="molecule type" value="Genomic_DNA"/>
</dbReference>
<accession>A0AAD4XVJ4</accession>
<gene>
    <name evidence="1" type="ORF">MKW98_003861</name>
</gene>
<proteinExistence type="predicted"/>
<protein>
    <submittedName>
        <fullName evidence="1">Uncharacterized protein</fullName>
    </submittedName>
</protein>
<reference evidence="1" key="1">
    <citation type="submission" date="2022-04" db="EMBL/GenBank/DDBJ databases">
        <title>A functionally conserved STORR gene fusion in Papaver species that diverged 16.8 million years ago.</title>
        <authorList>
            <person name="Catania T."/>
        </authorList>
    </citation>
    <scope>NUCLEOTIDE SEQUENCE</scope>
    <source>
        <strain evidence="1">S-188037</strain>
    </source>
</reference>
<evidence type="ECO:0000313" key="2">
    <source>
        <dbReference type="Proteomes" id="UP001202328"/>
    </source>
</evidence>
<organism evidence="1 2">
    <name type="scientific">Papaver atlanticum</name>
    <dbReference type="NCBI Taxonomy" id="357466"/>
    <lineage>
        <taxon>Eukaryota</taxon>
        <taxon>Viridiplantae</taxon>
        <taxon>Streptophyta</taxon>
        <taxon>Embryophyta</taxon>
        <taxon>Tracheophyta</taxon>
        <taxon>Spermatophyta</taxon>
        <taxon>Magnoliopsida</taxon>
        <taxon>Ranunculales</taxon>
        <taxon>Papaveraceae</taxon>
        <taxon>Papaveroideae</taxon>
        <taxon>Papaver</taxon>
    </lineage>
</organism>
<sequence>MGSSEASRTPWLEVKPLREMCPPGIVPIRRTKKRELILGSKYMEKTRPNNLKTLAPMSHH</sequence>
<keyword evidence="2" id="KW-1185">Reference proteome</keyword>
<name>A0AAD4XVJ4_9MAGN</name>
<dbReference type="AlphaFoldDB" id="A0AAD4XVJ4"/>
<feature type="non-terminal residue" evidence="1">
    <location>
        <position position="60"/>
    </location>
</feature>
<dbReference type="Proteomes" id="UP001202328">
    <property type="component" value="Unassembled WGS sequence"/>
</dbReference>
<evidence type="ECO:0000313" key="1">
    <source>
        <dbReference type="EMBL" id="KAI3950378.1"/>
    </source>
</evidence>